<gene>
    <name evidence="2" type="ORF">XELAEV_18005213mg</name>
</gene>
<evidence type="ECO:0000313" key="3">
    <source>
        <dbReference type="Proteomes" id="UP000694892"/>
    </source>
</evidence>
<feature type="transmembrane region" description="Helical" evidence="1">
    <location>
        <begin position="50"/>
        <end position="66"/>
    </location>
</feature>
<keyword evidence="1" id="KW-0812">Transmembrane</keyword>
<keyword evidence="1" id="KW-1133">Transmembrane helix</keyword>
<dbReference type="EMBL" id="CM004466">
    <property type="protein sequence ID" value="OCT99433.1"/>
    <property type="molecule type" value="Genomic_DNA"/>
</dbReference>
<reference evidence="3" key="1">
    <citation type="journal article" date="2016" name="Nature">
        <title>Genome evolution in the allotetraploid frog Xenopus laevis.</title>
        <authorList>
            <person name="Session A.M."/>
            <person name="Uno Y."/>
            <person name="Kwon T."/>
            <person name="Chapman J.A."/>
            <person name="Toyoda A."/>
            <person name="Takahashi S."/>
            <person name="Fukui A."/>
            <person name="Hikosaka A."/>
            <person name="Suzuki A."/>
            <person name="Kondo M."/>
            <person name="van Heeringen S.J."/>
            <person name="Quigley I."/>
            <person name="Heinz S."/>
            <person name="Ogino H."/>
            <person name="Ochi H."/>
            <person name="Hellsten U."/>
            <person name="Lyons J.B."/>
            <person name="Simakov O."/>
            <person name="Putnam N."/>
            <person name="Stites J."/>
            <person name="Kuroki Y."/>
            <person name="Tanaka T."/>
            <person name="Michiue T."/>
            <person name="Watanabe M."/>
            <person name="Bogdanovic O."/>
            <person name="Lister R."/>
            <person name="Georgiou G."/>
            <person name="Paranjpe S.S."/>
            <person name="van Kruijsbergen I."/>
            <person name="Shu S."/>
            <person name="Carlson J."/>
            <person name="Kinoshita T."/>
            <person name="Ohta Y."/>
            <person name="Mawaribuchi S."/>
            <person name="Jenkins J."/>
            <person name="Grimwood J."/>
            <person name="Schmutz J."/>
            <person name="Mitros T."/>
            <person name="Mozaffari S.V."/>
            <person name="Suzuki Y."/>
            <person name="Haramoto Y."/>
            <person name="Yamamoto T.S."/>
            <person name="Takagi C."/>
            <person name="Heald R."/>
            <person name="Miller K."/>
            <person name="Haudenschild C."/>
            <person name="Kitzman J."/>
            <person name="Nakayama T."/>
            <person name="Izutsu Y."/>
            <person name="Robert J."/>
            <person name="Fortriede J."/>
            <person name="Burns K."/>
            <person name="Lotay V."/>
            <person name="Karimi K."/>
            <person name="Yasuoka Y."/>
            <person name="Dichmann D.S."/>
            <person name="Flajnik M.F."/>
            <person name="Houston D.W."/>
            <person name="Shendure J."/>
            <person name="DuPasquier L."/>
            <person name="Vize P.D."/>
            <person name="Zorn A.M."/>
            <person name="Ito M."/>
            <person name="Marcotte E.M."/>
            <person name="Wallingford J.B."/>
            <person name="Ito Y."/>
            <person name="Asashima M."/>
            <person name="Ueno N."/>
            <person name="Matsuda Y."/>
            <person name="Veenstra G.J."/>
            <person name="Fujiyama A."/>
            <person name="Harland R.M."/>
            <person name="Taira M."/>
            <person name="Rokhsar D.S."/>
        </authorList>
    </citation>
    <scope>NUCLEOTIDE SEQUENCE [LARGE SCALE GENOMIC DNA]</scope>
    <source>
        <strain evidence="3">J</strain>
    </source>
</reference>
<organism evidence="2 3">
    <name type="scientific">Xenopus laevis</name>
    <name type="common">African clawed frog</name>
    <dbReference type="NCBI Taxonomy" id="8355"/>
    <lineage>
        <taxon>Eukaryota</taxon>
        <taxon>Metazoa</taxon>
        <taxon>Chordata</taxon>
        <taxon>Craniata</taxon>
        <taxon>Vertebrata</taxon>
        <taxon>Euteleostomi</taxon>
        <taxon>Amphibia</taxon>
        <taxon>Batrachia</taxon>
        <taxon>Anura</taxon>
        <taxon>Pipoidea</taxon>
        <taxon>Pipidae</taxon>
        <taxon>Xenopodinae</taxon>
        <taxon>Xenopus</taxon>
        <taxon>Xenopus</taxon>
    </lineage>
</organism>
<feature type="transmembrane region" description="Helical" evidence="1">
    <location>
        <begin position="20"/>
        <end position="38"/>
    </location>
</feature>
<accession>A0A974DWW1</accession>
<sequence>MMQKPCIFDIVSILYNVDFTLRPIFSMYVLLCALLILLSNTEIYQSSKYRVFYIISPNMLCFVYWYL</sequence>
<keyword evidence="1" id="KW-0472">Membrane</keyword>
<proteinExistence type="predicted"/>
<evidence type="ECO:0000313" key="2">
    <source>
        <dbReference type="EMBL" id="OCT99433.1"/>
    </source>
</evidence>
<dbReference type="AlphaFoldDB" id="A0A974DWW1"/>
<name>A0A974DWW1_XENLA</name>
<evidence type="ECO:0000256" key="1">
    <source>
        <dbReference type="SAM" id="Phobius"/>
    </source>
</evidence>
<protein>
    <submittedName>
        <fullName evidence="2">Uncharacterized protein</fullName>
    </submittedName>
</protein>
<dbReference type="Proteomes" id="UP000694892">
    <property type="component" value="Chromosome 1L"/>
</dbReference>